<organism evidence="1 2">
    <name type="scientific">Aphis craccivora</name>
    <name type="common">Cowpea aphid</name>
    <dbReference type="NCBI Taxonomy" id="307492"/>
    <lineage>
        <taxon>Eukaryota</taxon>
        <taxon>Metazoa</taxon>
        <taxon>Ecdysozoa</taxon>
        <taxon>Arthropoda</taxon>
        <taxon>Hexapoda</taxon>
        <taxon>Insecta</taxon>
        <taxon>Pterygota</taxon>
        <taxon>Neoptera</taxon>
        <taxon>Paraneoptera</taxon>
        <taxon>Hemiptera</taxon>
        <taxon>Sternorrhyncha</taxon>
        <taxon>Aphidomorpha</taxon>
        <taxon>Aphidoidea</taxon>
        <taxon>Aphididae</taxon>
        <taxon>Aphidini</taxon>
        <taxon>Aphis</taxon>
        <taxon>Aphis</taxon>
    </lineage>
</organism>
<comment type="caution">
    <text evidence="1">The sequence shown here is derived from an EMBL/GenBank/DDBJ whole genome shotgun (WGS) entry which is preliminary data.</text>
</comment>
<protein>
    <submittedName>
        <fullName evidence="1">Zinc finger BED domain-containing protein 4-like</fullName>
    </submittedName>
</protein>
<proteinExistence type="predicted"/>
<sequence length="113" mass="12915">MFQRCILIKEPLISTIAIIGNVDNLTNEDFELMQHYCEIFKLFKEATVELSSEKGVSISKVLIITQMLHSHIKNNKQNIQLPYSIHLMLSKMLTKATISGGIIEEIIIQICLR</sequence>
<dbReference type="AlphaFoldDB" id="A0A6G0Y2N1"/>
<gene>
    <name evidence="1" type="ORF">FWK35_00027412</name>
</gene>
<keyword evidence="2" id="KW-1185">Reference proteome</keyword>
<evidence type="ECO:0000313" key="2">
    <source>
        <dbReference type="Proteomes" id="UP000478052"/>
    </source>
</evidence>
<evidence type="ECO:0000313" key="1">
    <source>
        <dbReference type="EMBL" id="KAF0747918.1"/>
    </source>
</evidence>
<reference evidence="1 2" key="1">
    <citation type="submission" date="2019-08" db="EMBL/GenBank/DDBJ databases">
        <title>Whole genome of Aphis craccivora.</title>
        <authorList>
            <person name="Voronova N.V."/>
            <person name="Shulinski R.S."/>
            <person name="Bandarenka Y.V."/>
            <person name="Zhorov D.G."/>
            <person name="Warner D."/>
        </authorList>
    </citation>
    <scope>NUCLEOTIDE SEQUENCE [LARGE SCALE GENOMIC DNA]</scope>
    <source>
        <strain evidence="1">180601</strain>
        <tissue evidence="1">Whole Body</tissue>
    </source>
</reference>
<name>A0A6G0Y2N1_APHCR</name>
<accession>A0A6G0Y2N1</accession>
<dbReference type="OrthoDB" id="6614737at2759"/>
<dbReference type="Proteomes" id="UP000478052">
    <property type="component" value="Unassembled WGS sequence"/>
</dbReference>
<dbReference type="EMBL" id="VUJU01006669">
    <property type="protein sequence ID" value="KAF0747918.1"/>
    <property type="molecule type" value="Genomic_DNA"/>
</dbReference>